<organism evidence="7 8">
    <name type="scientific">Acidilobus saccharovorans (strain DSM 16705 / JCM 18335 / VKM B-2471 / 345-15)</name>
    <dbReference type="NCBI Taxonomy" id="666510"/>
    <lineage>
        <taxon>Archaea</taxon>
        <taxon>Thermoproteota</taxon>
        <taxon>Thermoprotei</taxon>
        <taxon>Acidilobales</taxon>
        <taxon>Acidilobaceae</taxon>
        <taxon>Acidilobus</taxon>
    </lineage>
</organism>
<dbReference type="HOGENOM" id="CLU_907932_0_0_2"/>
<evidence type="ECO:0000313" key="7">
    <source>
        <dbReference type="EMBL" id="ADL19796.1"/>
    </source>
</evidence>
<name>D9PZ09_ACIS3</name>
<evidence type="ECO:0000256" key="3">
    <source>
        <dbReference type="ARBA" id="ARBA00022692"/>
    </source>
</evidence>
<dbReference type="PIRSF" id="PIRSF005355">
    <property type="entry name" value="UBIAD1"/>
    <property type="match status" value="1"/>
</dbReference>
<evidence type="ECO:0000256" key="6">
    <source>
        <dbReference type="SAM" id="Phobius"/>
    </source>
</evidence>
<evidence type="ECO:0000256" key="2">
    <source>
        <dbReference type="ARBA" id="ARBA00022679"/>
    </source>
</evidence>
<dbReference type="eggNOG" id="arCOG00480">
    <property type="taxonomic scope" value="Archaea"/>
</dbReference>
<proteinExistence type="predicted"/>
<dbReference type="Pfam" id="PF01040">
    <property type="entry name" value="UbiA"/>
    <property type="match status" value="1"/>
</dbReference>
<dbReference type="InterPro" id="IPR026046">
    <property type="entry name" value="UBIAD1"/>
</dbReference>
<dbReference type="EMBL" id="CP001742">
    <property type="protein sequence ID" value="ADL19796.1"/>
    <property type="molecule type" value="Genomic_DNA"/>
</dbReference>
<dbReference type="GO" id="GO:0009234">
    <property type="term" value="P:menaquinone biosynthetic process"/>
    <property type="evidence" value="ECO:0007669"/>
    <property type="project" value="TreeGrafter"/>
</dbReference>
<dbReference type="GO" id="GO:0042371">
    <property type="term" value="P:vitamin K biosynthetic process"/>
    <property type="evidence" value="ECO:0007669"/>
    <property type="project" value="TreeGrafter"/>
</dbReference>
<feature type="transmembrane region" description="Helical" evidence="6">
    <location>
        <begin position="103"/>
        <end position="125"/>
    </location>
</feature>
<feature type="transmembrane region" description="Helical" evidence="6">
    <location>
        <begin position="221"/>
        <end position="240"/>
    </location>
</feature>
<dbReference type="Gene3D" id="1.20.120.1780">
    <property type="entry name" value="UbiA prenyltransferase"/>
    <property type="match status" value="1"/>
</dbReference>
<keyword evidence="4 6" id="KW-1133">Transmembrane helix</keyword>
<evidence type="ECO:0000313" key="8">
    <source>
        <dbReference type="Proteomes" id="UP000000346"/>
    </source>
</evidence>
<dbReference type="CDD" id="cd13962">
    <property type="entry name" value="PT_UbiA_UBIAD1"/>
    <property type="match status" value="1"/>
</dbReference>
<comment type="subcellular location">
    <subcellularLocation>
        <location evidence="1">Cell membrane</location>
        <topology evidence="1">Multi-pass membrane protein</topology>
    </subcellularLocation>
</comment>
<dbReference type="InParanoid" id="D9PZ09"/>
<feature type="transmembrane region" description="Helical" evidence="6">
    <location>
        <begin position="196"/>
        <end position="215"/>
    </location>
</feature>
<sequence length="273" mass="28854">MVGGVIAMSYFCGFRPMSIALTAMVALGVVSFQAAENVLNDYFDTVRGVDAPGAPGVMMRPHSFYGLGIDLGRLKAFGASLFAFGSALVAIATLAFNRPLLPLFLAVGAFLLFCYSGPVGLKYMGLGELDVFVTAVLMIVGAAYTVSGALSLREAVLSLPMAFITSSVVLADNIRDYEWDKAHGVRTLPVRVGKAAASWLYAAMVLTSLLLPAALLWPWGLLTLAVAPAAVPAVLTVLGVRSEPLLKANRYRFYVTVLLATAYSIAIALSSHP</sequence>
<keyword evidence="3 6" id="KW-0812">Transmembrane</keyword>
<evidence type="ECO:0000256" key="1">
    <source>
        <dbReference type="ARBA" id="ARBA00004651"/>
    </source>
</evidence>
<evidence type="ECO:0000256" key="5">
    <source>
        <dbReference type="ARBA" id="ARBA00023136"/>
    </source>
</evidence>
<keyword evidence="5 6" id="KW-0472">Membrane</keyword>
<dbReference type="STRING" id="666510.ASAC_1391"/>
<keyword evidence="2 7" id="KW-0808">Transferase</keyword>
<dbReference type="PANTHER" id="PTHR13929">
    <property type="entry name" value="1,4-DIHYDROXY-2-NAPHTHOATE OCTAPRENYLTRANSFERASE"/>
    <property type="match status" value="1"/>
</dbReference>
<accession>D9PZ09</accession>
<dbReference type="Proteomes" id="UP000000346">
    <property type="component" value="Chromosome"/>
</dbReference>
<keyword evidence="8" id="KW-1185">Reference proteome</keyword>
<protein>
    <submittedName>
        <fullName evidence="7">1,4-dihydroxy-2-naphthoate octaprenyltransferase</fullName>
    </submittedName>
</protein>
<feature type="transmembrane region" description="Helical" evidence="6">
    <location>
        <begin position="76"/>
        <end position="96"/>
    </location>
</feature>
<evidence type="ECO:0000256" key="4">
    <source>
        <dbReference type="ARBA" id="ARBA00022989"/>
    </source>
</evidence>
<feature type="transmembrane region" description="Helical" evidence="6">
    <location>
        <begin position="131"/>
        <end position="152"/>
    </location>
</feature>
<feature type="transmembrane region" description="Helical" evidence="6">
    <location>
        <begin position="252"/>
        <end position="271"/>
    </location>
</feature>
<dbReference type="InterPro" id="IPR000537">
    <property type="entry name" value="UbiA_prenyltransferase"/>
</dbReference>
<reference evidence="7 8" key="1">
    <citation type="journal article" date="2010" name="Appl. Environ. Microbiol.">
        <title>The genome sequence of the crenarchaeon Acidilobus saccharovorans supports a new order, Acidilobales, and suggests an important ecological role in terrestrial acidic hot springs.</title>
        <authorList>
            <person name="Mardanov A.V."/>
            <person name="Svetlitchnyi V.A."/>
            <person name="Beletsky A.V."/>
            <person name="Prokofeva M.I."/>
            <person name="Bonch-Osmolovskaya E.A."/>
            <person name="Ravin N.V."/>
            <person name="Skryabin K.G."/>
        </authorList>
    </citation>
    <scope>NUCLEOTIDE SEQUENCE [LARGE SCALE GENOMIC DNA]</scope>
    <source>
        <strain evidence="8">DSM 16705 / JCM 18335 / VKM B-2471 / 345-15</strain>
    </source>
</reference>
<dbReference type="GO" id="GO:0004659">
    <property type="term" value="F:prenyltransferase activity"/>
    <property type="evidence" value="ECO:0007669"/>
    <property type="project" value="InterPro"/>
</dbReference>
<dbReference type="PANTHER" id="PTHR13929:SF0">
    <property type="entry name" value="UBIA PRENYLTRANSFERASE DOMAIN-CONTAINING PROTEIN 1"/>
    <property type="match status" value="1"/>
</dbReference>
<dbReference type="AlphaFoldDB" id="D9PZ09"/>
<gene>
    <name evidence="7" type="ordered locus">ASAC_1391</name>
</gene>
<dbReference type="KEGG" id="asc:ASAC_1391"/>
<dbReference type="GO" id="GO:0005886">
    <property type="term" value="C:plasma membrane"/>
    <property type="evidence" value="ECO:0007669"/>
    <property type="project" value="UniProtKB-SubCell"/>
</dbReference>